<dbReference type="SUPFAM" id="SSF53067">
    <property type="entry name" value="Actin-like ATPase domain"/>
    <property type="match status" value="2"/>
</dbReference>
<proteinExistence type="inferred from homology"/>
<dbReference type="EMBL" id="CP119915">
    <property type="protein sequence ID" value="WFD21193.1"/>
    <property type="molecule type" value="Genomic_DNA"/>
</dbReference>
<dbReference type="InterPro" id="IPR004000">
    <property type="entry name" value="Actin"/>
</dbReference>
<evidence type="ECO:0000256" key="9">
    <source>
        <dbReference type="ARBA" id="ARBA00023242"/>
    </source>
</evidence>
<keyword evidence="8" id="KW-0508">mRNA splicing</keyword>
<dbReference type="Gene3D" id="3.90.640.10">
    <property type="entry name" value="Actin, Chain A, domain 4"/>
    <property type="match status" value="1"/>
</dbReference>
<dbReference type="PANTHER" id="PTHR13264">
    <property type="entry name" value="GCIP-INTERACTING PROTEIN P29"/>
    <property type="match status" value="1"/>
</dbReference>
<name>A0AAF0E8N1_9BASI</name>
<comment type="function">
    <text evidence="1">Involved in pre-mRNA splicing.</text>
</comment>
<evidence type="ECO:0000256" key="7">
    <source>
        <dbReference type="ARBA" id="ARBA00022728"/>
    </source>
</evidence>
<dbReference type="GO" id="GO:0000974">
    <property type="term" value="C:Prp19 complex"/>
    <property type="evidence" value="ECO:0007669"/>
    <property type="project" value="TreeGrafter"/>
</dbReference>
<keyword evidence="6" id="KW-0507">mRNA processing</keyword>
<keyword evidence="9" id="KW-0539">Nucleus</keyword>
<dbReference type="InterPro" id="IPR013260">
    <property type="entry name" value="mRNA_splic_SYF2"/>
</dbReference>
<keyword evidence="7" id="KW-0747">Spliceosome</keyword>
<feature type="region of interest" description="Disordered" evidence="11">
    <location>
        <begin position="1"/>
        <end position="54"/>
    </location>
</feature>
<dbReference type="InterPro" id="IPR043129">
    <property type="entry name" value="ATPase_NBD"/>
</dbReference>
<dbReference type="Gene3D" id="3.30.420.40">
    <property type="match status" value="2"/>
</dbReference>
<evidence type="ECO:0000256" key="4">
    <source>
        <dbReference type="ARBA" id="ARBA00013557"/>
    </source>
</evidence>
<dbReference type="AlphaFoldDB" id="A0AAF0E8N1"/>
<dbReference type="PANTHER" id="PTHR13264:SF5">
    <property type="entry name" value="PRE-MRNA-SPLICING FACTOR SYF2"/>
    <property type="match status" value="1"/>
</dbReference>
<evidence type="ECO:0000256" key="6">
    <source>
        <dbReference type="ARBA" id="ARBA00022664"/>
    </source>
</evidence>
<organism evidence="12 13">
    <name type="scientific">Malassezia caprae</name>
    <dbReference type="NCBI Taxonomy" id="1381934"/>
    <lineage>
        <taxon>Eukaryota</taxon>
        <taxon>Fungi</taxon>
        <taxon>Dikarya</taxon>
        <taxon>Basidiomycota</taxon>
        <taxon>Ustilaginomycotina</taxon>
        <taxon>Malasseziomycetes</taxon>
        <taxon>Malasseziales</taxon>
        <taxon>Malasseziaceae</taxon>
        <taxon>Malassezia</taxon>
    </lineage>
</organism>
<evidence type="ECO:0000256" key="1">
    <source>
        <dbReference type="ARBA" id="ARBA00003777"/>
    </source>
</evidence>
<comment type="similarity">
    <text evidence="3">Belongs to the SYF2 family.</text>
</comment>
<dbReference type="SMART" id="SM00268">
    <property type="entry name" value="ACTIN"/>
    <property type="match status" value="1"/>
</dbReference>
<sequence>MPTAASRAERRARMQALQAQLRDSSRANRSDVLEEQARQREAAQKRSTAHAHKLAKAERLLDERDMRERGEDVERHRAMHYTIEENEAWEKKLEEKERTRDKGMIDFQDLAERSYQRQIRQLKPDHAAYAQQKHAEAPTGERQLLRTGEAVSPAVASYGTHAPDEDAVDRLVSHLNHEHDQIQRRSRRREDDLDVEGTYINQRNKRFNRKIQRYFGEHTKELRENLERGTAMHHRPAARALRAPLLRADEWVVFDLGSRVCRAGFGGEAAPHALFDACALVHRADASDALWDLDWQRVDARSARERHAELVRRLARIVRSVYQEHLLCEGKAHPVLVAHSPLGLEPLRRAWCDVLLRAMHAPSVSFVDTHVLCTLAAGRTSALVVDLGHLETCVMPVYDGRPMTPLVATTPRAGRRLAQGLEALLRAHAPRRDGAAEYSEAIVGIQTQLLFVGAPPDAPAAGAAWPVDPDAFARAYAARPTSTSEAHYRGIQVPGWLRERAAELLLEPGDEDEQSVSECIAQCVRALPRDLRREMQASVLLAGGTAMLPGLARRLEADVARALGEAPGAVRVLGGRTSFVPGQPRRAL</sequence>
<evidence type="ECO:0000256" key="2">
    <source>
        <dbReference type="ARBA" id="ARBA00004123"/>
    </source>
</evidence>
<dbReference type="GO" id="GO:0071014">
    <property type="term" value="C:post-mRNA release spliceosomal complex"/>
    <property type="evidence" value="ECO:0007669"/>
    <property type="project" value="TreeGrafter"/>
</dbReference>
<dbReference type="GO" id="GO:0006397">
    <property type="term" value="P:mRNA processing"/>
    <property type="evidence" value="ECO:0007669"/>
    <property type="project" value="UniProtKB-KW"/>
</dbReference>
<evidence type="ECO:0000256" key="10">
    <source>
        <dbReference type="RuleBase" id="RU000487"/>
    </source>
</evidence>
<dbReference type="Pfam" id="PF08231">
    <property type="entry name" value="SYF2"/>
    <property type="match status" value="1"/>
</dbReference>
<evidence type="ECO:0000256" key="5">
    <source>
        <dbReference type="ARBA" id="ARBA00014745"/>
    </source>
</evidence>
<dbReference type="Pfam" id="PF00022">
    <property type="entry name" value="Actin"/>
    <property type="match status" value="2"/>
</dbReference>
<protein>
    <recommendedName>
        <fullName evidence="5">Pre-mRNA-splicing factor SYF2</fullName>
    </recommendedName>
    <alternativeName>
        <fullName evidence="4">Pre-mRNA-splicing factor syf2</fullName>
    </alternativeName>
</protein>
<evidence type="ECO:0000256" key="3">
    <source>
        <dbReference type="ARBA" id="ARBA00010028"/>
    </source>
</evidence>
<feature type="compositionally biased region" description="Basic and acidic residues" evidence="11">
    <location>
        <begin position="23"/>
        <end position="44"/>
    </location>
</feature>
<accession>A0AAF0E8N1</accession>
<evidence type="ECO:0000256" key="8">
    <source>
        <dbReference type="ARBA" id="ARBA00023187"/>
    </source>
</evidence>
<comment type="subcellular location">
    <subcellularLocation>
        <location evidence="2">Nucleus</location>
    </subcellularLocation>
</comment>
<dbReference type="GO" id="GO:0008380">
    <property type="term" value="P:RNA splicing"/>
    <property type="evidence" value="ECO:0007669"/>
    <property type="project" value="UniProtKB-KW"/>
</dbReference>
<keyword evidence="13" id="KW-1185">Reference proteome</keyword>
<evidence type="ECO:0000313" key="13">
    <source>
        <dbReference type="Proteomes" id="UP001220961"/>
    </source>
</evidence>
<dbReference type="GO" id="GO:0071013">
    <property type="term" value="C:catalytic step 2 spliceosome"/>
    <property type="evidence" value="ECO:0007669"/>
    <property type="project" value="TreeGrafter"/>
</dbReference>
<gene>
    <name evidence="12" type="primary">syf2</name>
    <name evidence="12" type="ORF">MCAP1_003454</name>
</gene>
<evidence type="ECO:0000313" key="12">
    <source>
        <dbReference type="EMBL" id="WFD21193.1"/>
    </source>
</evidence>
<reference evidence="12" key="1">
    <citation type="submission" date="2023-03" db="EMBL/GenBank/DDBJ databases">
        <title>Mating type loci evolution in Malassezia.</title>
        <authorList>
            <person name="Coelho M.A."/>
        </authorList>
    </citation>
    <scope>NUCLEOTIDE SEQUENCE</scope>
    <source>
        <strain evidence="12">CBS 10434</strain>
    </source>
</reference>
<evidence type="ECO:0000256" key="11">
    <source>
        <dbReference type="SAM" id="MobiDB-lite"/>
    </source>
</evidence>
<comment type="similarity">
    <text evidence="10">Belongs to the actin family.</text>
</comment>
<dbReference type="Proteomes" id="UP001220961">
    <property type="component" value="Chromosome 8"/>
</dbReference>